<name>A0ABD1SN36_9LAMI</name>
<evidence type="ECO:0000256" key="4">
    <source>
        <dbReference type="ARBA" id="ARBA00023180"/>
    </source>
</evidence>
<keyword evidence="4" id="KW-0325">Glycoprotein</keyword>
<dbReference type="PANTHER" id="PTHR20961">
    <property type="entry name" value="GLYCOSYLTRANSFERASE"/>
    <property type="match status" value="1"/>
</dbReference>
<feature type="transmembrane region" description="Helical" evidence="5">
    <location>
        <begin position="50"/>
        <end position="70"/>
    </location>
</feature>
<dbReference type="EMBL" id="JBFOLJ010000010">
    <property type="protein sequence ID" value="KAL2501763.1"/>
    <property type="molecule type" value="Genomic_DNA"/>
</dbReference>
<dbReference type="Pfam" id="PF04577">
    <property type="entry name" value="Glyco_transf_61"/>
    <property type="match status" value="1"/>
</dbReference>
<evidence type="ECO:0000313" key="8">
    <source>
        <dbReference type="Proteomes" id="UP001604277"/>
    </source>
</evidence>
<comment type="subcellular location">
    <subcellularLocation>
        <location evidence="1">Golgi apparatus membrane</location>
        <topology evidence="1">Single-pass type II membrane protein</topology>
    </subcellularLocation>
</comment>
<keyword evidence="8" id="KW-1185">Reference proteome</keyword>
<proteinExistence type="predicted"/>
<dbReference type="AlphaFoldDB" id="A0ABD1SN36"/>
<evidence type="ECO:0000256" key="3">
    <source>
        <dbReference type="ARBA" id="ARBA00022679"/>
    </source>
</evidence>
<comment type="caution">
    <text evidence="7">The sequence shown here is derived from an EMBL/GenBank/DDBJ whole genome shotgun (WGS) entry which is preliminary data.</text>
</comment>
<dbReference type="Proteomes" id="UP001604277">
    <property type="component" value="Unassembled WGS sequence"/>
</dbReference>
<dbReference type="GO" id="GO:0016763">
    <property type="term" value="F:pentosyltransferase activity"/>
    <property type="evidence" value="ECO:0007669"/>
    <property type="project" value="UniProtKB-ARBA"/>
</dbReference>
<evidence type="ECO:0000256" key="2">
    <source>
        <dbReference type="ARBA" id="ARBA00022676"/>
    </source>
</evidence>
<dbReference type="PANTHER" id="PTHR20961:SF124">
    <property type="entry name" value="GLYCOSYLTRANSFERASE"/>
    <property type="match status" value="1"/>
</dbReference>
<accession>A0ABD1SN36</accession>
<sequence length="541" mass="61923">MVKYLRYNLYNHWKKRKEYVVDDDEDSYFHSFGSICGNSGYSNKKPNPKLLYFIFLSIISCTLILAPQILSSNSTFSLLYPFGVDDEGLGSETDGNAFLCSSVPNGTICCDRSSIRSDICIMKGDVRTHSASSSIFLYRNNGLNDFVLAPSNDESDELEVIQHEKIKPYSRKWETSVMDTIDELNLNVKGKESSIHYGCDVQHNVPAVFFSTGGYTGNLYHEFNDGILPLFITSWHLNKKVVFVILEYHNWWIMKYGDILSQLSDFPAIDFSGDKRIHCFPEAIVGLRIHDELTVDSSLMEGNKTIRDFRDLLDRAYWPRIRGLIREEEEGEAQSNMEKSALSPSSNNLIETIKEKQESNRPKLVIVSRNGSRAITNEELLVKMAEDIGFVVEILRPQRTTELAKTYRVLNSSDVMIGVHGAAMTHFLFMKPSSVFIQVIPLGTDWAADTYYGEPAVKFGLRYIGYKILPKESSLYDDYDKNDPILIDPQSVNDKGWEFTKKIYLDRQTVRLNLGRFQKRLLRVYYYSIAQKKKSLHGQSL</sequence>
<keyword evidence="5" id="KW-0472">Membrane</keyword>
<feature type="domain" description="Glycosyltransferase 61 catalytic" evidence="6">
    <location>
        <begin position="340"/>
        <end position="437"/>
    </location>
</feature>
<keyword evidence="2" id="KW-0328">Glycosyltransferase</keyword>
<dbReference type="InterPro" id="IPR007657">
    <property type="entry name" value="Glycosyltransferase_61"/>
</dbReference>
<evidence type="ECO:0000259" key="6">
    <source>
        <dbReference type="Pfam" id="PF04577"/>
    </source>
</evidence>
<keyword evidence="5" id="KW-1133">Transmembrane helix</keyword>
<evidence type="ECO:0000256" key="1">
    <source>
        <dbReference type="ARBA" id="ARBA00004323"/>
    </source>
</evidence>
<keyword evidence="3" id="KW-0808">Transferase</keyword>
<protein>
    <submittedName>
        <fullName evidence="7">Glycosyltransferase family 61 protein</fullName>
    </submittedName>
</protein>
<evidence type="ECO:0000313" key="7">
    <source>
        <dbReference type="EMBL" id="KAL2501763.1"/>
    </source>
</evidence>
<reference evidence="8" key="1">
    <citation type="submission" date="2024-07" db="EMBL/GenBank/DDBJ databases">
        <title>Two chromosome-level genome assemblies of Korean endemic species Abeliophyllum distichum and Forsythia ovata (Oleaceae).</title>
        <authorList>
            <person name="Jang H."/>
        </authorList>
    </citation>
    <scope>NUCLEOTIDE SEQUENCE [LARGE SCALE GENOMIC DNA]</scope>
</reference>
<organism evidence="7 8">
    <name type="scientific">Forsythia ovata</name>
    <dbReference type="NCBI Taxonomy" id="205694"/>
    <lineage>
        <taxon>Eukaryota</taxon>
        <taxon>Viridiplantae</taxon>
        <taxon>Streptophyta</taxon>
        <taxon>Embryophyta</taxon>
        <taxon>Tracheophyta</taxon>
        <taxon>Spermatophyta</taxon>
        <taxon>Magnoliopsida</taxon>
        <taxon>eudicotyledons</taxon>
        <taxon>Gunneridae</taxon>
        <taxon>Pentapetalae</taxon>
        <taxon>asterids</taxon>
        <taxon>lamiids</taxon>
        <taxon>Lamiales</taxon>
        <taxon>Oleaceae</taxon>
        <taxon>Forsythieae</taxon>
        <taxon>Forsythia</taxon>
    </lineage>
</organism>
<keyword evidence="5" id="KW-0812">Transmembrane</keyword>
<evidence type="ECO:0000256" key="5">
    <source>
        <dbReference type="SAM" id="Phobius"/>
    </source>
</evidence>
<dbReference type="GO" id="GO:0000139">
    <property type="term" value="C:Golgi membrane"/>
    <property type="evidence" value="ECO:0007669"/>
    <property type="project" value="UniProtKB-SubCell"/>
</dbReference>
<dbReference type="InterPro" id="IPR049625">
    <property type="entry name" value="Glyco_transf_61_cat"/>
</dbReference>
<gene>
    <name evidence="7" type="ORF">Fot_35611</name>
</gene>